<proteinExistence type="predicted"/>
<keyword evidence="2" id="KW-1185">Reference proteome</keyword>
<gene>
    <name evidence="1" type="ORF">TASK_LOCUS7413</name>
</gene>
<evidence type="ECO:0000313" key="2">
    <source>
        <dbReference type="Proteomes" id="UP000282613"/>
    </source>
</evidence>
<protein>
    <submittedName>
        <fullName evidence="3">EF-hand domain-containing protein</fullName>
    </submittedName>
</protein>
<dbReference type="WBParaSite" id="TASK_0000741201-mRNA-1">
    <property type="protein sequence ID" value="TASK_0000741201-mRNA-1"/>
    <property type="gene ID" value="TASK_0000741201"/>
</dbReference>
<evidence type="ECO:0000313" key="1">
    <source>
        <dbReference type="EMBL" id="VDK38332.1"/>
    </source>
</evidence>
<dbReference type="OrthoDB" id="10495621at2759"/>
<dbReference type="AlphaFoldDB" id="A0A0R3WA68"/>
<sequence length="164" mass="18756">MPSFSTFNRRRMRHRHKVSSKYLFMPNHYSSNSRNSIQGTVKEVFLRLDPTTSCKVACSKISTAPKVQPVTPLNMETIEALITLLDIDKDDNWSLEVFLFFLREKRAHGPRADVYRPTQQGTNIRQSAGAMRLPTLATLRLLPATIPSQHKMMAETQPLTRART</sequence>
<accession>A0A0R3WA68</accession>
<reference evidence="1 2" key="2">
    <citation type="submission" date="2018-11" db="EMBL/GenBank/DDBJ databases">
        <authorList>
            <consortium name="Pathogen Informatics"/>
        </authorList>
    </citation>
    <scope>NUCLEOTIDE SEQUENCE [LARGE SCALE GENOMIC DNA]</scope>
</reference>
<reference evidence="3" key="1">
    <citation type="submission" date="2017-02" db="UniProtKB">
        <authorList>
            <consortium name="WormBaseParasite"/>
        </authorList>
    </citation>
    <scope>IDENTIFICATION</scope>
</reference>
<organism evidence="3">
    <name type="scientific">Taenia asiatica</name>
    <name type="common">Asian tapeworm</name>
    <dbReference type="NCBI Taxonomy" id="60517"/>
    <lineage>
        <taxon>Eukaryota</taxon>
        <taxon>Metazoa</taxon>
        <taxon>Spiralia</taxon>
        <taxon>Lophotrochozoa</taxon>
        <taxon>Platyhelminthes</taxon>
        <taxon>Cestoda</taxon>
        <taxon>Eucestoda</taxon>
        <taxon>Cyclophyllidea</taxon>
        <taxon>Taeniidae</taxon>
        <taxon>Taenia</taxon>
    </lineage>
</organism>
<evidence type="ECO:0000313" key="3">
    <source>
        <dbReference type="WBParaSite" id="TASK_0000741201-mRNA-1"/>
    </source>
</evidence>
<dbReference type="Proteomes" id="UP000282613">
    <property type="component" value="Unassembled WGS sequence"/>
</dbReference>
<name>A0A0R3WA68_TAEAS</name>
<dbReference type="EMBL" id="UYRS01018614">
    <property type="protein sequence ID" value="VDK38332.1"/>
    <property type="molecule type" value="Genomic_DNA"/>
</dbReference>